<dbReference type="AlphaFoldDB" id="A0A5B7HWA3"/>
<accession>A0A5B7HWA3</accession>
<evidence type="ECO:0000313" key="1">
    <source>
        <dbReference type="EMBL" id="MPC74145.1"/>
    </source>
</evidence>
<protein>
    <submittedName>
        <fullName evidence="1">Uncharacterized protein</fullName>
    </submittedName>
</protein>
<organism evidence="1 2">
    <name type="scientific">Portunus trituberculatus</name>
    <name type="common">Swimming crab</name>
    <name type="synonym">Neptunus trituberculatus</name>
    <dbReference type="NCBI Taxonomy" id="210409"/>
    <lineage>
        <taxon>Eukaryota</taxon>
        <taxon>Metazoa</taxon>
        <taxon>Ecdysozoa</taxon>
        <taxon>Arthropoda</taxon>
        <taxon>Crustacea</taxon>
        <taxon>Multicrustacea</taxon>
        <taxon>Malacostraca</taxon>
        <taxon>Eumalacostraca</taxon>
        <taxon>Eucarida</taxon>
        <taxon>Decapoda</taxon>
        <taxon>Pleocyemata</taxon>
        <taxon>Brachyura</taxon>
        <taxon>Eubrachyura</taxon>
        <taxon>Portunoidea</taxon>
        <taxon>Portunidae</taxon>
        <taxon>Portuninae</taxon>
        <taxon>Portunus</taxon>
    </lineage>
</organism>
<name>A0A5B7HWA3_PORTR</name>
<proteinExistence type="predicted"/>
<dbReference type="EMBL" id="VSRR010038321">
    <property type="protein sequence ID" value="MPC74145.1"/>
    <property type="molecule type" value="Genomic_DNA"/>
</dbReference>
<evidence type="ECO:0000313" key="2">
    <source>
        <dbReference type="Proteomes" id="UP000324222"/>
    </source>
</evidence>
<sequence length="100" mass="11940">MELRHDADPYRLHEPRYNLDMGCRAFARCAPRIYNKLPSDFKGRARIDIFKKKLKTYLFKEVYDFNGMEIKDNYRYQLLLREAVLSAASQWSGALNKYPK</sequence>
<comment type="caution">
    <text evidence="1">The sequence shown here is derived from an EMBL/GenBank/DDBJ whole genome shotgun (WGS) entry which is preliminary data.</text>
</comment>
<reference evidence="1 2" key="1">
    <citation type="submission" date="2019-05" db="EMBL/GenBank/DDBJ databases">
        <title>Another draft genome of Portunus trituberculatus and its Hox gene families provides insights of decapod evolution.</title>
        <authorList>
            <person name="Jeong J.-H."/>
            <person name="Song I."/>
            <person name="Kim S."/>
            <person name="Choi T."/>
            <person name="Kim D."/>
            <person name="Ryu S."/>
            <person name="Kim W."/>
        </authorList>
    </citation>
    <scope>NUCLEOTIDE SEQUENCE [LARGE SCALE GENOMIC DNA]</scope>
    <source>
        <tissue evidence="1">Muscle</tissue>
    </source>
</reference>
<gene>
    <name evidence="1" type="ORF">E2C01_068494</name>
</gene>
<keyword evidence="2" id="KW-1185">Reference proteome</keyword>
<dbReference type="Proteomes" id="UP000324222">
    <property type="component" value="Unassembled WGS sequence"/>
</dbReference>